<dbReference type="AlphaFoldDB" id="A0A518H4S5"/>
<dbReference type="Pfam" id="PF00487">
    <property type="entry name" value="FA_desaturase"/>
    <property type="match status" value="2"/>
</dbReference>
<feature type="region of interest" description="Disordered" evidence="1">
    <location>
        <begin position="411"/>
        <end position="431"/>
    </location>
</feature>
<organism evidence="4 5">
    <name type="scientific">Tautonia plasticadhaerens</name>
    <dbReference type="NCBI Taxonomy" id="2527974"/>
    <lineage>
        <taxon>Bacteria</taxon>
        <taxon>Pseudomonadati</taxon>
        <taxon>Planctomycetota</taxon>
        <taxon>Planctomycetia</taxon>
        <taxon>Isosphaerales</taxon>
        <taxon>Isosphaeraceae</taxon>
        <taxon>Tautonia</taxon>
    </lineage>
</organism>
<gene>
    <name evidence="4" type="ORF">ElP_37540</name>
</gene>
<evidence type="ECO:0000313" key="5">
    <source>
        <dbReference type="Proteomes" id="UP000317835"/>
    </source>
</evidence>
<feature type="transmembrane region" description="Helical" evidence="2">
    <location>
        <begin position="275"/>
        <end position="294"/>
    </location>
</feature>
<keyword evidence="2" id="KW-0472">Membrane</keyword>
<feature type="domain" description="Fatty acid desaturase" evidence="3">
    <location>
        <begin position="263"/>
        <end position="388"/>
    </location>
</feature>
<dbReference type="GO" id="GO:0042284">
    <property type="term" value="F:sphingolipid delta-4 desaturase activity"/>
    <property type="evidence" value="ECO:0007669"/>
    <property type="project" value="TreeGrafter"/>
</dbReference>
<feature type="transmembrane region" description="Helical" evidence="2">
    <location>
        <begin position="58"/>
        <end position="79"/>
    </location>
</feature>
<feature type="transmembrane region" description="Helical" evidence="2">
    <location>
        <begin position="234"/>
        <end position="254"/>
    </location>
</feature>
<keyword evidence="5" id="KW-1185">Reference proteome</keyword>
<feature type="transmembrane region" description="Helical" evidence="2">
    <location>
        <begin position="207"/>
        <end position="228"/>
    </location>
</feature>
<protein>
    <submittedName>
        <fullName evidence="4">Fatty acid desaturase</fullName>
    </submittedName>
</protein>
<dbReference type="PANTHER" id="PTHR12879:SF8">
    <property type="entry name" value="SPHINGOLIPID DELTA(4)-DESATURASE DES1"/>
    <property type="match status" value="1"/>
</dbReference>
<dbReference type="Proteomes" id="UP000317835">
    <property type="component" value="Chromosome"/>
</dbReference>
<dbReference type="EMBL" id="CP036426">
    <property type="protein sequence ID" value="QDV35846.1"/>
    <property type="molecule type" value="Genomic_DNA"/>
</dbReference>
<dbReference type="PANTHER" id="PTHR12879">
    <property type="entry name" value="SPHINGOLIPID DELTA 4 DESATURASE/C-4 HYDROXYLASE PROTEIN DES2"/>
    <property type="match status" value="1"/>
</dbReference>
<reference evidence="4 5" key="1">
    <citation type="submission" date="2019-02" db="EMBL/GenBank/DDBJ databases">
        <title>Deep-cultivation of Planctomycetes and their phenomic and genomic characterization uncovers novel biology.</title>
        <authorList>
            <person name="Wiegand S."/>
            <person name="Jogler M."/>
            <person name="Boedeker C."/>
            <person name="Pinto D."/>
            <person name="Vollmers J."/>
            <person name="Rivas-Marin E."/>
            <person name="Kohn T."/>
            <person name="Peeters S.H."/>
            <person name="Heuer A."/>
            <person name="Rast P."/>
            <person name="Oberbeckmann S."/>
            <person name="Bunk B."/>
            <person name="Jeske O."/>
            <person name="Meyerdierks A."/>
            <person name="Storesund J.E."/>
            <person name="Kallscheuer N."/>
            <person name="Luecker S."/>
            <person name="Lage O.M."/>
            <person name="Pohl T."/>
            <person name="Merkel B.J."/>
            <person name="Hornburger P."/>
            <person name="Mueller R.-W."/>
            <person name="Bruemmer F."/>
            <person name="Labrenz M."/>
            <person name="Spormann A.M."/>
            <person name="Op den Camp H."/>
            <person name="Overmann J."/>
            <person name="Amann R."/>
            <person name="Jetten M.S.M."/>
            <person name="Mascher T."/>
            <person name="Medema M.H."/>
            <person name="Devos D.P."/>
            <person name="Kaster A.-K."/>
            <person name="Ovreas L."/>
            <person name="Rohde M."/>
            <person name="Galperin M.Y."/>
            <person name="Jogler C."/>
        </authorList>
    </citation>
    <scope>NUCLEOTIDE SEQUENCE [LARGE SCALE GENOMIC DNA]</scope>
    <source>
        <strain evidence="4 5">ElP</strain>
    </source>
</reference>
<evidence type="ECO:0000259" key="3">
    <source>
        <dbReference type="Pfam" id="PF00487"/>
    </source>
</evidence>
<sequence length="431" mass="47190">MASTTPRPAFNAPGLRRRIRDLRRVDSLRGLGYLAIEYACLAAVIAGAVVFAEGRAGWGLAWAWNVPVFASAIVLVGAIQHRLAGLGHEASHSCLLRDKVANDLAADLLCMFPLLSTIHSYRAFHLAHHQYTNDPGRDPDLVNLGPGKRSGEFPMSRRKLLVAIYLAPLSSPRSFLRYQWAYIAVNVLGIGRNVYAERQGEAGPRLLPATSLGLAYVSGLEAVLWGSYLVGSMAWLVVAGAAGLVAVLLATRCLPVRAFARPPIRHPYGPRTAGALRLSYYTAVIVLLGLLLPATGGRSAVYAMLLWFVPMSTTFMYFMYLRDVYQHSNADEGRLTNSRVFRCDPFTTWAVFVYGQGYHVTHHLFPTIPQDRLGPLHRLLREEHPEYASQVVECHGTFADRLGRPTIVDVLTAPRPDGRPGREDAPGAGGG</sequence>
<evidence type="ECO:0000256" key="1">
    <source>
        <dbReference type="SAM" id="MobiDB-lite"/>
    </source>
</evidence>
<dbReference type="GO" id="GO:0046513">
    <property type="term" value="P:ceramide biosynthetic process"/>
    <property type="evidence" value="ECO:0007669"/>
    <property type="project" value="TreeGrafter"/>
</dbReference>
<dbReference type="KEGG" id="tpla:ElP_37540"/>
<feature type="compositionally biased region" description="Basic and acidic residues" evidence="1">
    <location>
        <begin position="416"/>
        <end position="425"/>
    </location>
</feature>
<dbReference type="GO" id="GO:0016020">
    <property type="term" value="C:membrane"/>
    <property type="evidence" value="ECO:0007669"/>
    <property type="project" value="GOC"/>
</dbReference>
<feature type="transmembrane region" description="Helical" evidence="2">
    <location>
        <begin position="30"/>
        <end position="52"/>
    </location>
</feature>
<feature type="transmembrane region" description="Helical" evidence="2">
    <location>
        <begin position="300"/>
        <end position="320"/>
    </location>
</feature>
<evidence type="ECO:0000256" key="2">
    <source>
        <dbReference type="SAM" id="Phobius"/>
    </source>
</evidence>
<keyword evidence="2" id="KW-1133">Transmembrane helix</keyword>
<keyword evidence="2" id="KW-0812">Transmembrane</keyword>
<name>A0A518H4S5_9BACT</name>
<feature type="domain" description="Fatty acid desaturase" evidence="3">
    <location>
        <begin position="68"/>
        <end position="246"/>
    </location>
</feature>
<dbReference type="InterPro" id="IPR005804">
    <property type="entry name" value="FA_desaturase_dom"/>
</dbReference>
<accession>A0A518H4S5</accession>
<evidence type="ECO:0000313" key="4">
    <source>
        <dbReference type="EMBL" id="QDV35846.1"/>
    </source>
</evidence>
<proteinExistence type="predicted"/>